<dbReference type="Pfam" id="PF00149">
    <property type="entry name" value="Metallophos"/>
    <property type="match status" value="1"/>
</dbReference>
<reference evidence="2 3" key="1">
    <citation type="submission" date="2020-08" db="EMBL/GenBank/DDBJ databases">
        <title>Genomic Encyclopedia of Type Strains, Phase IV (KMG-IV): sequencing the most valuable type-strain genomes for metagenomic binning, comparative biology and taxonomic classification.</title>
        <authorList>
            <person name="Goeker M."/>
        </authorList>
    </citation>
    <scope>NUCLEOTIDE SEQUENCE [LARGE SCALE GENOMIC DNA]</scope>
    <source>
        <strain evidence="2 3">DSM 26385</strain>
    </source>
</reference>
<dbReference type="EMBL" id="JACIDU010000001">
    <property type="protein sequence ID" value="MBB4101516.1"/>
    <property type="molecule type" value="Genomic_DNA"/>
</dbReference>
<dbReference type="InterPro" id="IPR024173">
    <property type="entry name" value="Pesterase_MJ0037-like"/>
</dbReference>
<dbReference type="RefSeq" id="WP_183788194.1">
    <property type="nucleotide sequence ID" value="NZ_JACIDU010000001.1"/>
</dbReference>
<comment type="caution">
    <text evidence="2">The sequence shown here is derived from an EMBL/GenBank/DDBJ whole genome shotgun (WGS) entry which is preliminary data.</text>
</comment>
<dbReference type="Proteomes" id="UP000584824">
    <property type="component" value="Unassembled WGS sequence"/>
</dbReference>
<dbReference type="AlphaFoldDB" id="A0A7W6JXX9"/>
<dbReference type="GO" id="GO:0016787">
    <property type="term" value="F:hydrolase activity"/>
    <property type="evidence" value="ECO:0007669"/>
    <property type="project" value="InterPro"/>
</dbReference>
<proteinExistence type="predicted"/>
<evidence type="ECO:0000313" key="3">
    <source>
        <dbReference type="Proteomes" id="UP000584824"/>
    </source>
</evidence>
<evidence type="ECO:0000259" key="1">
    <source>
        <dbReference type="Pfam" id="PF00149"/>
    </source>
</evidence>
<dbReference type="PIRSF" id="PIRSF000887">
    <property type="entry name" value="Pesterase_MJ0037"/>
    <property type="match status" value="1"/>
</dbReference>
<dbReference type="InterPro" id="IPR004843">
    <property type="entry name" value="Calcineurin-like_PHP"/>
</dbReference>
<dbReference type="InterPro" id="IPR026336">
    <property type="entry name" value="PdeM-like"/>
</dbReference>
<dbReference type="PANTHER" id="PTHR39323">
    <property type="entry name" value="BLR1149 PROTEIN"/>
    <property type="match status" value="1"/>
</dbReference>
<name>A0A7W6JXX9_9HYPH</name>
<accession>A0A7W6JXX9</accession>
<feature type="domain" description="Calcineurin-like phosphoesterase" evidence="1">
    <location>
        <begin position="42"/>
        <end position="134"/>
    </location>
</feature>
<gene>
    <name evidence="2" type="ORF">GGQ66_000032</name>
</gene>
<dbReference type="NCBIfam" id="TIGR04123">
    <property type="entry name" value="P_estr_lig_assc"/>
    <property type="match status" value="1"/>
</dbReference>
<dbReference type="SUPFAM" id="SSF56300">
    <property type="entry name" value="Metallo-dependent phosphatases"/>
    <property type="match status" value="1"/>
</dbReference>
<sequence>MNRMVLAETLKTAPLETGATITVAGVEAVCEPSGALWLPERRLLVVSDLHLEKGAAFARRRQFLPPYDTAATLALLEHAVARRNPEIVISLGDSFHDRIGSAHLPLPFRQRLSALSRGRQWIWISGNHDPDGVEGLEGDVVEDMSCAGLTFRHEPGHGKAPGEIAGHLHPAAAVTRREKTVRRPCFASDGERLIMPSFGVLTGGLDLRHKAFTGLFDKARLSAHLMNAGRIYSVPYGRLAG</sequence>
<dbReference type="InterPro" id="IPR029052">
    <property type="entry name" value="Metallo-depent_PP-like"/>
</dbReference>
<organism evidence="2 3">
    <name type="scientific">Allorhizobium borbori</name>
    <dbReference type="NCBI Taxonomy" id="485907"/>
    <lineage>
        <taxon>Bacteria</taxon>
        <taxon>Pseudomonadati</taxon>
        <taxon>Pseudomonadota</taxon>
        <taxon>Alphaproteobacteria</taxon>
        <taxon>Hyphomicrobiales</taxon>
        <taxon>Rhizobiaceae</taxon>
        <taxon>Rhizobium/Agrobacterium group</taxon>
        <taxon>Allorhizobium</taxon>
    </lineage>
</organism>
<evidence type="ECO:0000313" key="2">
    <source>
        <dbReference type="EMBL" id="MBB4101516.1"/>
    </source>
</evidence>
<dbReference type="Gene3D" id="3.60.21.10">
    <property type="match status" value="1"/>
</dbReference>
<dbReference type="PANTHER" id="PTHR39323:SF1">
    <property type="entry name" value="BLR1149 PROTEIN"/>
    <property type="match status" value="1"/>
</dbReference>
<protein>
    <recommendedName>
        <fullName evidence="1">Calcineurin-like phosphoesterase domain-containing protein</fullName>
    </recommendedName>
</protein>
<keyword evidence="3" id="KW-1185">Reference proteome</keyword>